<dbReference type="EMBL" id="PYGD01000001">
    <property type="protein sequence ID" value="PSK94670.1"/>
    <property type="molecule type" value="Genomic_DNA"/>
</dbReference>
<keyword evidence="4" id="KW-0547">Nucleotide-binding</keyword>
<keyword evidence="1" id="KW-0378">Hydrolase</keyword>
<keyword evidence="5" id="KW-1185">Reference proteome</keyword>
<evidence type="ECO:0000259" key="3">
    <source>
        <dbReference type="PROSITE" id="PS51194"/>
    </source>
</evidence>
<feature type="domain" description="Helicase C-terminal" evidence="3">
    <location>
        <begin position="789"/>
        <end position="949"/>
    </location>
</feature>
<dbReference type="Gene3D" id="3.40.50.10810">
    <property type="entry name" value="Tandem AAA-ATPase domain"/>
    <property type="match status" value="1"/>
</dbReference>
<evidence type="ECO:0000313" key="5">
    <source>
        <dbReference type="Proteomes" id="UP000240572"/>
    </source>
</evidence>
<dbReference type="GO" id="GO:0016787">
    <property type="term" value="F:hydrolase activity"/>
    <property type="evidence" value="ECO:0007669"/>
    <property type="project" value="UniProtKB-KW"/>
</dbReference>
<dbReference type="AlphaFoldDB" id="A0A2P8DBR5"/>
<dbReference type="PROSITE" id="PS51194">
    <property type="entry name" value="HELICASE_CTER"/>
    <property type="match status" value="1"/>
</dbReference>
<organism evidence="4 5">
    <name type="scientific">Taibaiella chishuiensis</name>
    <dbReference type="NCBI Taxonomy" id="1434707"/>
    <lineage>
        <taxon>Bacteria</taxon>
        <taxon>Pseudomonadati</taxon>
        <taxon>Bacteroidota</taxon>
        <taxon>Chitinophagia</taxon>
        <taxon>Chitinophagales</taxon>
        <taxon>Chitinophagaceae</taxon>
        <taxon>Taibaiella</taxon>
    </lineage>
</organism>
<dbReference type="PANTHER" id="PTHR10799">
    <property type="entry name" value="SNF2/RAD54 HELICASE FAMILY"/>
    <property type="match status" value="1"/>
</dbReference>
<dbReference type="SMART" id="SM00487">
    <property type="entry name" value="DEXDc"/>
    <property type="match status" value="1"/>
</dbReference>
<name>A0A2P8DBR5_9BACT</name>
<proteinExistence type="predicted"/>
<evidence type="ECO:0000259" key="2">
    <source>
        <dbReference type="PROSITE" id="PS51192"/>
    </source>
</evidence>
<dbReference type="InterPro" id="IPR014001">
    <property type="entry name" value="Helicase_ATP-bd"/>
</dbReference>
<dbReference type="InterPro" id="IPR000330">
    <property type="entry name" value="SNF2_N"/>
</dbReference>
<dbReference type="InterPro" id="IPR049730">
    <property type="entry name" value="SNF2/RAD54-like_C"/>
</dbReference>
<dbReference type="Proteomes" id="UP000240572">
    <property type="component" value="Unassembled WGS sequence"/>
</dbReference>
<dbReference type="Pfam" id="PF00271">
    <property type="entry name" value="Helicase_C"/>
    <property type="match status" value="1"/>
</dbReference>
<dbReference type="OrthoDB" id="9760715at2"/>
<dbReference type="GO" id="GO:0005524">
    <property type="term" value="F:ATP binding"/>
    <property type="evidence" value="ECO:0007669"/>
    <property type="project" value="InterPro"/>
</dbReference>
<keyword evidence="4" id="KW-0347">Helicase</keyword>
<dbReference type="InterPro" id="IPR001650">
    <property type="entry name" value="Helicase_C-like"/>
</dbReference>
<gene>
    <name evidence="4" type="ORF">B0I18_101830</name>
</gene>
<reference evidence="4 5" key="1">
    <citation type="submission" date="2018-03" db="EMBL/GenBank/DDBJ databases">
        <title>Genomic Encyclopedia of Type Strains, Phase III (KMG-III): the genomes of soil and plant-associated and newly described type strains.</title>
        <authorList>
            <person name="Whitman W."/>
        </authorList>
    </citation>
    <scope>NUCLEOTIDE SEQUENCE [LARGE SCALE GENOMIC DNA]</scope>
    <source>
        <strain evidence="4 5">CGMCC 1.12700</strain>
    </source>
</reference>
<keyword evidence="4" id="KW-0067">ATP-binding</keyword>
<dbReference type="GO" id="GO:0004386">
    <property type="term" value="F:helicase activity"/>
    <property type="evidence" value="ECO:0007669"/>
    <property type="project" value="UniProtKB-KW"/>
</dbReference>
<dbReference type="Gene3D" id="3.40.50.300">
    <property type="entry name" value="P-loop containing nucleotide triphosphate hydrolases"/>
    <property type="match status" value="1"/>
</dbReference>
<feature type="domain" description="Helicase ATP-binding" evidence="2">
    <location>
        <begin position="507"/>
        <end position="666"/>
    </location>
</feature>
<dbReference type="CDD" id="cd18793">
    <property type="entry name" value="SF2_C_SNF"/>
    <property type="match status" value="1"/>
</dbReference>
<evidence type="ECO:0000256" key="1">
    <source>
        <dbReference type="ARBA" id="ARBA00022801"/>
    </source>
</evidence>
<comment type="caution">
    <text evidence="4">The sequence shown here is derived from an EMBL/GenBank/DDBJ whole genome shotgun (WGS) entry which is preliminary data.</text>
</comment>
<dbReference type="InterPro" id="IPR027417">
    <property type="entry name" value="P-loop_NTPase"/>
</dbReference>
<dbReference type="PROSITE" id="PS51192">
    <property type="entry name" value="HELICASE_ATP_BIND_1"/>
    <property type="match status" value="1"/>
</dbReference>
<evidence type="ECO:0000313" key="4">
    <source>
        <dbReference type="EMBL" id="PSK94670.1"/>
    </source>
</evidence>
<dbReference type="Pfam" id="PF00176">
    <property type="entry name" value="SNF2-rel_dom"/>
    <property type="match status" value="1"/>
</dbReference>
<protein>
    <submittedName>
        <fullName evidence="4">Helicase-like protein</fullName>
    </submittedName>
</protein>
<dbReference type="InterPro" id="IPR038718">
    <property type="entry name" value="SNF2-like_sf"/>
</dbReference>
<sequence length="955" mass="109835">MSNTQQRIIPVATLVLCPEEIFNHNSVLNSLHIRSGSSVPFEMFPLDEFQIERYFSKFSKEAKETLARFNDADIAFEAGQLKKRHAREKSGMPLEKFLDKTLVRYLHELLHTLLHQHEDLRLYHRVKNPKTGNYLVARCDLHREVPVLWFTMYKKEDGGIYVQPMLQCAGKDYKLEDIRRYKFLVETESGHYHLMKSADYLALDWLQASQPEQFAQDQVLLSRRIVQKLEETHKVDRNDCFEKKEIGGQPVNCLYLSEISETMIMFTPRWKYEGLTVEGEWKAIHETNRNGEIYTINRDADAENSFIQELKALHPNFAKQTGKFFYLTFADAKKKQWFLKAYHKLLDQDVEIIGLEMLRHFRYSPFAAETVMSITRQEEEFVVLQLKVSFGKETLALNELQKLLLSGHNSILLKDNSIGILQDEWIEQYAAIVKHGKIAKQEITVAKWIMLSLKEGEAQEVMKPAISEAWLAKWALWQDEQAVVYPVPDIVQATLRPYQHKGFEWMALLSEIGAGACLADDMGLGKTLQTLSFIAWKHLQEPAARHIIVCPASLIYNWKQELEKFIPGMKATIYNGLQRNLDQFFKDEATVLICSYGTLRSDIEQLKIYPWSVAVIDESQNIKNVQAQITRAVGQLNTSARIALSGTPVMNNTFDLYAQLNFLLPGMFGGQEFFRKEYANPIDRDGDVDKIKALQQITAPFVLRRTKEQVATDLPAKTESVLWCEMGEEQMMVYNKIKHQIRDSIFLDIKAGGLERNKLNILQGILKLRQVCGSPALLPEKENTEEAVKIDILMEELVRLKQNKALVFSQFKGMLHLIADRCRKAGISYYHFDGDTPVAERAEMVAKFQSEEDKTTVFLISLKSGNAGLNLTAADYVFLVDPWWNTAVQQQAIDRTHRIGQTKSVFAYKMICKDTIEEKIIALQEKKQMLSDELISAEDGFVKNLSEDDVAYLFA</sequence>
<dbReference type="RefSeq" id="WP_106521361.1">
    <property type="nucleotide sequence ID" value="NZ_PYGD01000001.1"/>
</dbReference>
<accession>A0A2P8DBR5</accession>
<dbReference type="SMART" id="SM00490">
    <property type="entry name" value="HELICc"/>
    <property type="match status" value="1"/>
</dbReference>
<dbReference type="SUPFAM" id="SSF52540">
    <property type="entry name" value="P-loop containing nucleoside triphosphate hydrolases"/>
    <property type="match status" value="2"/>
</dbReference>